<dbReference type="EMBL" id="CM039428">
    <property type="protein sequence ID" value="KAI4350559.1"/>
    <property type="molecule type" value="Genomic_DNA"/>
</dbReference>
<reference evidence="1 2" key="1">
    <citation type="journal article" date="2022" name="DNA Res.">
        <title>Chromosomal-level genome assembly of the orchid tree Bauhinia variegata (Leguminosae; Cercidoideae) supports the allotetraploid origin hypothesis of Bauhinia.</title>
        <authorList>
            <person name="Zhong Y."/>
            <person name="Chen Y."/>
            <person name="Zheng D."/>
            <person name="Pang J."/>
            <person name="Liu Y."/>
            <person name="Luo S."/>
            <person name="Meng S."/>
            <person name="Qian L."/>
            <person name="Wei D."/>
            <person name="Dai S."/>
            <person name="Zhou R."/>
        </authorList>
    </citation>
    <scope>NUCLEOTIDE SEQUENCE [LARGE SCALE GENOMIC DNA]</scope>
    <source>
        <strain evidence="1">BV-YZ2020</strain>
    </source>
</reference>
<name>A0ACB9PRB8_BAUVA</name>
<comment type="caution">
    <text evidence="1">The sequence shown here is derived from an EMBL/GenBank/DDBJ whole genome shotgun (WGS) entry which is preliminary data.</text>
</comment>
<evidence type="ECO:0000313" key="2">
    <source>
        <dbReference type="Proteomes" id="UP000828941"/>
    </source>
</evidence>
<dbReference type="Proteomes" id="UP000828941">
    <property type="component" value="Chromosome 3"/>
</dbReference>
<protein>
    <submittedName>
        <fullName evidence="1">Uncharacterized protein</fullName>
    </submittedName>
</protein>
<sequence>MGLGWWPLFSLLPDRSLPRLLVQSKAKPYEHRRRQQPINVSALSFLLYQLKPRGKGGGVVYGVDSLNEHLS</sequence>
<organism evidence="1 2">
    <name type="scientific">Bauhinia variegata</name>
    <name type="common">Purple orchid tree</name>
    <name type="synonym">Phanera variegata</name>
    <dbReference type="NCBI Taxonomy" id="167791"/>
    <lineage>
        <taxon>Eukaryota</taxon>
        <taxon>Viridiplantae</taxon>
        <taxon>Streptophyta</taxon>
        <taxon>Embryophyta</taxon>
        <taxon>Tracheophyta</taxon>
        <taxon>Spermatophyta</taxon>
        <taxon>Magnoliopsida</taxon>
        <taxon>eudicotyledons</taxon>
        <taxon>Gunneridae</taxon>
        <taxon>Pentapetalae</taxon>
        <taxon>rosids</taxon>
        <taxon>fabids</taxon>
        <taxon>Fabales</taxon>
        <taxon>Fabaceae</taxon>
        <taxon>Cercidoideae</taxon>
        <taxon>Cercideae</taxon>
        <taxon>Bauhiniinae</taxon>
        <taxon>Bauhinia</taxon>
    </lineage>
</organism>
<keyword evidence="2" id="KW-1185">Reference proteome</keyword>
<accession>A0ACB9PRB8</accession>
<proteinExistence type="predicted"/>
<gene>
    <name evidence="1" type="ORF">L6164_005006</name>
</gene>
<evidence type="ECO:0000313" key="1">
    <source>
        <dbReference type="EMBL" id="KAI4350559.1"/>
    </source>
</evidence>